<gene>
    <name evidence="2" type="ORF">GCM10009691_33200</name>
</gene>
<evidence type="ECO:0000313" key="3">
    <source>
        <dbReference type="Proteomes" id="UP001501791"/>
    </source>
</evidence>
<organism evidence="2 3">
    <name type="scientific">Brevibacterium picturae</name>
    <dbReference type="NCBI Taxonomy" id="260553"/>
    <lineage>
        <taxon>Bacteria</taxon>
        <taxon>Bacillati</taxon>
        <taxon>Actinomycetota</taxon>
        <taxon>Actinomycetes</taxon>
        <taxon>Micrococcales</taxon>
        <taxon>Brevibacteriaceae</taxon>
        <taxon>Brevibacterium</taxon>
    </lineage>
</organism>
<name>A0ABN2CC71_9MICO</name>
<evidence type="ECO:0000256" key="1">
    <source>
        <dbReference type="SAM" id="Phobius"/>
    </source>
</evidence>
<dbReference type="EMBL" id="BAAALY010000016">
    <property type="protein sequence ID" value="GAA1556338.1"/>
    <property type="molecule type" value="Genomic_DNA"/>
</dbReference>
<dbReference type="Proteomes" id="UP001501791">
    <property type="component" value="Unassembled WGS sequence"/>
</dbReference>
<feature type="transmembrane region" description="Helical" evidence="1">
    <location>
        <begin position="31"/>
        <end position="55"/>
    </location>
</feature>
<keyword evidence="1" id="KW-0812">Transmembrane</keyword>
<evidence type="ECO:0000313" key="2">
    <source>
        <dbReference type="EMBL" id="GAA1556338.1"/>
    </source>
</evidence>
<proteinExistence type="predicted"/>
<sequence length="148" mass="16138">MKPTLETSSQTAHELEIEIERVTDRASNSRAYFHIGLTLLAIGGTVAVLAFTVLLSPAPMLVDKETAGLPETQVMIDGLTEISYIFGNISIVVLAVGVAGLMYGIWSMGRNESRAARIQLEHARTISATLRDANSPKPKPHRILKRKN</sequence>
<dbReference type="RefSeq" id="WP_346036893.1">
    <property type="nucleotide sequence ID" value="NZ_BAAALY010000016.1"/>
</dbReference>
<reference evidence="2 3" key="1">
    <citation type="journal article" date="2019" name="Int. J. Syst. Evol. Microbiol.">
        <title>The Global Catalogue of Microorganisms (GCM) 10K type strain sequencing project: providing services to taxonomists for standard genome sequencing and annotation.</title>
        <authorList>
            <consortium name="The Broad Institute Genomics Platform"/>
            <consortium name="The Broad Institute Genome Sequencing Center for Infectious Disease"/>
            <person name="Wu L."/>
            <person name="Ma J."/>
        </authorList>
    </citation>
    <scope>NUCLEOTIDE SEQUENCE [LARGE SCALE GENOMIC DNA]</scope>
    <source>
        <strain evidence="2 3">JCM 13319</strain>
    </source>
</reference>
<feature type="transmembrane region" description="Helical" evidence="1">
    <location>
        <begin position="82"/>
        <end position="106"/>
    </location>
</feature>
<comment type="caution">
    <text evidence="2">The sequence shown here is derived from an EMBL/GenBank/DDBJ whole genome shotgun (WGS) entry which is preliminary data.</text>
</comment>
<accession>A0ABN2CC71</accession>
<keyword evidence="1" id="KW-0472">Membrane</keyword>
<keyword evidence="3" id="KW-1185">Reference proteome</keyword>
<keyword evidence="1" id="KW-1133">Transmembrane helix</keyword>
<protein>
    <submittedName>
        <fullName evidence="2">Uncharacterized protein</fullName>
    </submittedName>
</protein>